<dbReference type="Proteomes" id="UP000655883">
    <property type="component" value="Segment"/>
</dbReference>
<evidence type="ECO:0000313" key="2">
    <source>
        <dbReference type="EMBL" id="QIG72724.1"/>
    </source>
</evidence>
<gene>
    <name evidence="2" type="ORF">EVB97_166</name>
</gene>
<keyword evidence="1" id="KW-0812">Transmembrane</keyword>
<evidence type="ECO:0008006" key="4">
    <source>
        <dbReference type="Google" id="ProtNLM"/>
    </source>
</evidence>
<sequence length="51" mass="5722">MSFIMAWVTLILVFLLYCVGIITAVAIFFLPYILIGIVSYLVVRILTKAAK</sequence>
<reference evidence="2 3" key="1">
    <citation type="submission" date="2020-01" db="EMBL/GenBank/DDBJ databases">
        <title>Patterns of diversity and host range of bacteriophage communities associated with bean-nodulatin bacteria.</title>
        <authorList>
            <person name="Vann Cauwenberghe J."/>
            <person name="Santamaria R.I."/>
            <person name="Bustos P."/>
            <person name="Juarez S."/>
            <person name="Gonzalez V."/>
        </authorList>
    </citation>
    <scope>NUCLEOTIDE SEQUENCE [LARGE SCALE GENOMIC DNA]</scope>
    <source>
        <strain evidence="3">RHph</strain>
    </source>
</reference>
<dbReference type="EMBL" id="MN988525">
    <property type="protein sequence ID" value="QIG72724.1"/>
    <property type="molecule type" value="Genomic_DNA"/>
</dbReference>
<proteinExistence type="predicted"/>
<keyword evidence="1" id="KW-1133">Transmembrane helix</keyword>
<organism evidence="2 3">
    <name type="scientific">Rhizobium phage RHph_Y65</name>
    <dbReference type="NCBI Taxonomy" id="2509785"/>
    <lineage>
        <taxon>Viruses</taxon>
        <taxon>Duplodnaviria</taxon>
        <taxon>Heunggongvirae</taxon>
        <taxon>Uroviricota</taxon>
        <taxon>Caudoviricetes</taxon>
        <taxon>Kleczkowskaviridae</taxon>
        <taxon>Cuauhnahuacvirus</taxon>
        <taxon>Cuauhnahuacvirus Y65</taxon>
    </lineage>
</organism>
<accession>A0A7S5RH28</accession>
<evidence type="ECO:0000256" key="1">
    <source>
        <dbReference type="SAM" id="Phobius"/>
    </source>
</evidence>
<evidence type="ECO:0000313" key="3">
    <source>
        <dbReference type="Proteomes" id="UP000655883"/>
    </source>
</evidence>
<keyword evidence="3" id="KW-1185">Reference proteome</keyword>
<name>A0A7S5RH28_9CAUD</name>
<keyword evidence="1" id="KW-0472">Membrane</keyword>
<feature type="transmembrane region" description="Helical" evidence="1">
    <location>
        <begin position="30"/>
        <end position="47"/>
    </location>
</feature>
<protein>
    <recommendedName>
        <fullName evidence="4">Transmembrane protein</fullName>
    </recommendedName>
</protein>